<name>A0A8C5RSU0_LATLA</name>
<dbReference type="Proteomes" id="UP000694406">
    <property type="component" value="Unplaced"/>
</dbReference>
<dbReference type="InterPro" id="IPR011993">
    <property type="entry name" value="PH-like_dom_sf"/>
</dbReference>
<dbReference type="GO" id="GO:0005737">
    <property type="term" value="C:cytoplasm"/>
    <property type="evidence" value="ECO:0007669"/>
    <property type="project" value="TreeGrafter"/>
</dbReference>
<evidence type="ECO:0000313" key="3">
    <source>
        <dbReference type="Ensembl" id="ENSLLTP00000007818.1"/>
    </source>
</evidence>
<evidence type="ECO:0000256" key="1">
    <source>
        <dbReference type="SAM" id="MobiDB-lite"/>
    </source>
</evidence>
<dbReference type="SUPFAM" id="SSF50729">
    <property type="entry name" value="PH domain-like"/>
    <property type="match status" value="1"/>
</dbReference>
<accession>A0A8C5RSU0</accession>
<dbReference type="GO" id="GO:0005643">
    <property type="term" value="C:nuclear pore"/>
    <property type="evidence" value="ECO:0007669"/>
    <property type="project" value="TreeGrafter"/>
</dbReference>
<reference evidence="3" key="2">
    <citation type="submission" date="2025-09" db="UniProtKB">
        <authorList>
            <consortium name="Ensembl"/>
        </authorList>
    </citation>
    <scope>IDENTIFICATION</scope>
</reference>
<dbReference type="Gene3D" id="2.30.29.30">
    <property type="entry name" value="Pleckstrin-homology domain (PH domain)/Phosphotyrosine-binding domain (PTB)"/>
    <property type="match status" value="1"/>
</dbReference>
<proteinExistence type="predicted"/>
<dbReference type="GO" id="GO:0005096">
    <property type="term" value="F:GTPase activator activity"/>
    <property type="evidence" value="ECO:0007669"/>
    <property type="project" value="TreeGrafter"/>
</dbReference>
<keyword evidence="4" id="KW-1185">Reference proteome</keyword>
<feature type="domain" description="RanBD1" evidence="2">
    <location>
        <begin position="43"/>
        <end position="180"/>
    </location>
</feature>
<evidence type="ECO:0000313" key="4">
    <source>
        <dbReference type="Proteomes" id="UP000694406"/>
    </source>
</evidence>
<dbReference type="AlphaFoldDB" id="A0A8C5RSU0"/>
<organism evidence="3 4">
    <name type="scientific">Laticauda laticaudata</name>
    <name type="common">Blue-ringed sea krait</name>
    <name type="synonym">Blue-lipped sea krait</name>
    <dbReference type="NCBI Taxonomy" id="8630"/>
    <lineage>
        <taxon>Eukaryota</taxon>
        <taxon>Metazoa</taxon>
        <taxon>Chordata</taxon>
        <taxon>Craniata</taxon>
        <taxon>Vertebrata</taxon>
        <taxon>Euteleostomi</taxon>
        <taxon>Lepidosauria</taxon>
        <taxon>Squamata</taxon>
        <taxon>Bifurcata</taxon>
        <taxon>Unidentata</taxon>
        <taxon>Episquamata</taxon>
        <taxon>Toxicofera</taxon>
        <taxon>Serpentes</taxon>
        <taxon>Colubroidea</taxon>
        <taxon>Elapidae</taxon>
        <taxon>Laticaudinae</taxon>
        <taxon>Laticauda</taxon>
    </lineage>
</organism>
<evidence type="ECO:0000259" key="2">
    <source>
        <dbReference type="PROSITE" id="PS50196"/>
    </source>
</evidence>
<dbReference type="InterPro" id="IPR045255">
    <property type="entry name" value="RanBP1-like"/>
</dbReference>
<dbReference type="Ensembl" id="ENSLLTT00000008109.1">
    <property type="protein sequence ID" value="ENSLLTP00000007818.1"/>
    <property type="gene ID" value="ENSLLTG00000005932.1"/>
</dbReference>
<protein>
    <recommendedName>
        <fullName evidence="2">RanBD1 domain-containing protein</fullName>
    </recommendedName>
</protein>
<dbReference type="PANTHER" id="PTHR23138">
    <property type="entry name" value="RAN BINDING PROTEIN"/>
    <property type="match status" value="1"/>
</dbReference>
<dbReference type="SMART" id="SM00160">
    <property type="entry name" value="RanBD"/>
    <property type="match status" value="1"/>
</dbReference>
<dbReference type="InterPro" id="IPR000156">
    <property type="entry name" value="Ran_bind_dom"/>
</dbReference>
<dbReference type="GeneTree" id="ENSGT00940000154389"/>
<reference evidence="3" key="1">
    <citation type="submission" date="2025-08" db="UniProtKB">
        <authorList>
            <consortium name="Ensembl"/>
        </authorList>
    </citation>
    <scope>IDENTIFICATION</scope>
</reference>
<dbReference type="FunFam" id="2.30.29.30:FF:000018">
    <property type="entry name" value="E3 SUMO-protein ligase RanBP2"/>
    <property type="match status" value="1"/>
</dbReference>
<sequence length="218" mass="25259">MWLANDFSDGDAKLEQLAAKFKVSVGTDEESDVTQEDERDGPYFEPVVPLPDLVEVTSGEENEQVVFSHRAKLYRYDKDANQWKERGIGDIKILQNYDTKQVRVVMRRDQVLKLCANHRITPNMNIQQMKGAERAWVWSACDFAEGERKMELLLAVRFKTQELADTFKKKFEECQLILSEEQKGHVSFAEKFSKETNPVVYLDVSADDEPLGKYIWKL</sequence>
<dbReference type="PANTHER" id="PTHR23138:SF87">
    <property type="entry name" value="E3 SUMO-PROTEIN LIGASE RANBP2"/>
    <property type="match status" value="1"/>
</dbReference>
<feature type="compositionally biased region" description="Acidic residues" evidence="1">
    <location>
        <begin position="27"/>
        <end position="39"/>
    </location>
</feature>
<feature type="region of interest" description="Disordered" evidence="1">
    <location>
        <begin position="23"/>
        <end position="44"/>
    </location>
</feature>
<dbReference type="Pfam" id="PF00638">
    <property type="entry name" value="Ran_BP1"/>
    <property type="match status" value="1"/>
</dbReference>
<dbReference type="PROSITE" id="PS50196">
    <property type="entry name" value="RANBD1"/>
    <property type="match status" value="1"/>
</dbReference>